<evidence type="ECO:0000256" key="4">
    <source>
        <dbReference type="SAM" id="SignalP"/>
    </source>
</evidence>
<dbReference type="Pfam" id="PF13174">
    <property type="entry name" value="TPR_6"/>
    <property type="match status" value="4"/>
</dbReference>
<feature type="repeat" description="TPR" evidence="3">
    <location>
        <begin position="310"/>
        <end position="343"/>
    </location>
</feature>
<dbReference type="InterPro" id="IPR051012">
    <property type="entry name" value="CellSynth/LPSAsmb/PSIAsmb"/>
</dbReference>
<dbReference type="InterPro" id="IPR019734">
    <property type="entry name" value="TPR_rpt"/>
</dbReference>
<dbReference type="PROSITE" id="PS50005">
    <property type="entry name" value="TPR"/>
    <property type="match status" value="2"/>
</dbReference>
<evidence type="ECO:0000256" key="3">
    <source>
        <dbReference type="PROSITE-ProRule" id="PRU00339"/>
    </source>
</evidence>
<sequence length="990" mass="111095">MKRLFIVPVAVAATLAGNAQVNAPSPQGYIERGTLMYSDQNYQGAIDQLTKAQSSTLTPSQREEARWFTAMSLLHSGDITEARRMLEDFAADYPTSAHRIDAAMAIADCDFYQGHYLEALDRYESVDPSALDLYAAEDYSYRTAYCMMMLHDYDKAMTGFRSLEGVKRYADASKFYQGYIYYASGDYAEAKRMLTSVDTSAAPGNRASYYLAQIAYIERDYSRALSLARTHMDDIAEYRPELQRIAGESLYNLGEESQAIPYLQRYVSEVADPQLSTLYILGVSRYKEGDTEGAIKDLTPVTACNDAMGQSAYLYIGQCYLRQGNVNSALLALEKAYRMDYDRNVQETAFYNYAVARMEGGRTPFGSSVTMFEDFLRRYPDSRYAPEVQEYLVTGYMTDNNFEKALASINKIKRPSKAIQAAKQRVLYILGSRDLAAGRVNQALDRFKASKALADNNRAIANECDLWIGDCYYRLGDYERASSSLNSYLKNCGATASNRPLAYYDLGYSRFAEKRYADARTDFERVVKTPGDLGDQLVADAYNRIGDCYYYSSDFGKAAANYDRAYDLNPSAGDYALFQKAMMRGLTRDHKAKLQLIDDMMARYPGSGLLPAALLEKAESYVALNRDAEAIDTYETLVKRYPSTSQGRNGYLQLAITLIGQGNKSQGINAYKTVIKDYPTSEEARVASDDLKRLLADEGRLNEYTKFIASVPNAPKLETSELDELTFNAAEKAYLNDHSKTDRLKDYVAQYSGGRFESQALGYLTEASAAEGNEADALRYASAIVERYPDSENAEDALAVKGNIEFNRGEGEKALSTFRSLEKRASASRNIHAARIGIMRVSRELGHYDYVIAEADRMLASTAIPAADKNEIIYSRAYAMSMTGKPAEAVKAWETLAKDTDDLYGAKSAFYLAQHYYDADQLKKARTSVEKLIDSNTPHNYWLARGYILLSDICRKQGETFEANEYLKSLKENYPGTESDIFMMIDERLK</sequence>
<comment type="caution">
    <text evidence="5">The sequence shown here is derived from an EMBL/GenBank/DDBJ whole genome shotgun (WGS) entry which is preliminary data.</text>
</comment>
<evidence type="ECO:0000256" key="1">
    <source>
        <dbReference type="ARBA" id="ARBA00022737"/>
    </source>
</evidence>
<dbReference type="PANTHER" id="PTHR45586">
    <property type="entry name" value="TPR REPEAT-CONTAINING PROTEIN PA4667"/>
    <property type="match status" value="1"/>
</dbReference>
<reference evidence="5 6" key="1">
    <citation type="submission" date="2024-03" db="EMBL/GenBank/DDBJ databases">
        <title>Mouse gut bacterial collection (mGBC) of GemPharmatech.</title>
        <authorList>
            <person name="He Y."/>
            <person name="Dong L."/>
            <person name="Wu D."/>
            <person name="Gao X."/>
            <person name="Lin Z."/>
        </authorList>
    </citation>
    <scope>NUCLEOTIDE SEQUENCE [LARGE SCALE GENOMIC DNA]</scope>
    <source>
        <strain evidence="5 6">54-13</strain>
    </source>
</reference>
<dbReference type="Gene3D" id="1.25.40.10">
    <property type="entry name" value="Tetratricopeptide repeat domain"/>
    <property type="match status" value="7"/>
</dbReference>
<evidence type="ECO:0000313" key="6">
    <source>
        <dbReference type="Proteomes" id="UP001565200"/>
    </source>
</evidence>
<feature type="repeat" description="TPR" evidence="3">
    <location>
        <begin position="539"/>
        <end position="572"/>
    </location>
</feature>
<dbReference type="PROSITE" id="PS50293">
    <property type="entry name" value="TPR_REGION"/>
    <property type="match status" value="1"/>
</dbReference>
<evidence type="ECO:0000256" key="2">
    <source>
        <dbReference type="ARBA" id="ARBA00022803"/>
    </source>
</evidence>
<dbReference type="EMBL" id="JBCLPP010000007">
    <property type="protein sequence ID" value="MEY8244704.1"/>
    <property type="molecule type" value="Genomic_DNA"/>
</dbReference>
<accession>A0ABV4CX99</accession>
<dbReference type="Pfam" id="PF07721">
    <property type="entry name" value="TPR_4"/>
    <property type="match status" value="1"/>
</dbReference>
<proteinExistence type="predicted"/>
<dbReference type="SUPFAM" id="SSF48452">
    <property type="entry name" value="TPR-like"/>
    <property type="match status" value="4"/>
</dbReference>
<dbReference type="Proteomes" id="UP001565200">
    <property type="component" value="Unassembled WGS sequence"/>
</dbReference>
<keyword evidence="1" id="KW-0677">Repeat</keyword>
<protein>
    <submittedName>
        <fullName evidence="5">Tetratricopeptide repeat protein</fullName>
    </submittedName>
</protein>
<gene>
    <name evidence="5" type="ORF">AAK873_03595</name>
</gene>
<organism evidence="5 6">
    <name type="scientific">Heminiphilus faecis</name>
    <dbReference type="NCBI Taxonomy" id="2601703"/>
    <lineage>
        <taxon>Bacteria</taxon>
        <taxon>Pseudomonadati</taxon>
        <taxon>Bacteroidota</taxon>
        <taxon>Bacteroidia</taxon>
        <taxon>Bacteroidales</taxon>
        <taxon>Muribaculaceae</taxon>
        <taxon>Heminiphilus</taxon>
    </lineage>
</organism>
<dbReference type="PANTHER" id="PTHR45586:SF1">
    <property type="entry name" value="LIPOPOLYSACCHARIDE ASSEMBLY PROTEIN B"/>
    <property type="match status" value="1"/>
</dbReference>
<feature type="signal peptide" evidence="4">
    <location>
        <begin position="1"/>
        <end position="19"/>
    </location>
</feature>
<dbReference type="InterPro" id="IPR011990">
    <property type="entry name" value="TPR-like_helical_dom_sf"/>
</dbReference>
<evidence type="ECO:0000313" key="5">
    <source>
        <dbReference type="EMBL" id="MEY8244704.1"/>
    </source>
</evidence>
<keyword evidence="2 3" id="KW-0802">TPR repeat</keyword>
<keyword evidence="6" id="KW-1185">Reference proteome</keyword>
<dbReference type="InterPro" id="IPR011717">
    <property type="entry name" value="TPR-4"/>
</dbReference>
<keyword evidence="4" id="KW-0732">Signal</keyword>
<dbReference type="SMART" id="SM00028">
    <property type="entry name" value="TPR"/>
    <property type="match status" value="9"/>
</dbReference>
<feature type="chain" id="PRO_5047105095" evidence="4">
    <location>
        <begin position="20"/>
        <end position="990"/>
    </location>
</feature>
<dbReference type="RefSeq" id="WP_369863214.1">
    <property type="nucleotide sequence ID" value="NZ_JBCLPP010000007.1"/>
</dbReference>
<name>A0ABV4CX99_9BACT</name>
<dbReference type="Pfam" id="PF13432">
    <property type="entry name" value="TPR_16"/>
    <property type="match status" value="3"/>
</dbReference>